<reference evidence="1" key="1">
    <citation type="submission" date="2020-08" db="EMBL/GenBank/DDBJ databases">
        <title>Multicomponent nature underlies the extraordinary mechanical properties of spider dragline silk.</title>
        <authorList>
            <person name="Kono N."/>
            <person name="Nakamura H."/>
            <person name="Mori M."/>
            <person name="Yoshida Y."/>
            <person name="Ohtoshi R."/>
            <person name="Malay A.D."/>
            <person name="Moran D.A.P."/>
            <person name="Tomita M."/>
            <person name="Numata K."/>
            <person name="Arakawa K."/>
        </authorList>
    </citation>
    <scope>NUCLEOTIDE SEQUENCE</scope>
</reference>
<dbReference type="EMBL" id="BMAV01017501">
    <property type="protein sequence ID" value="GFY69204.1"/>
    <property type="molecule type" value="Genomic_DNA"/>
</dbReference>
<keyword evidence="2" id="KW-1185">Reference proteome</keyword>
<evidence type="ECO:0000313" key="2">
    <source>
        <dbReference type="Proteomes" id="UP000886998"/>
    </source>
</evidence>
<dbReference type="AlphaFoldDB" id="A0A8X6YD28"/>
<gene>
    <name evidence="1" type="ORF">TNIN_141551</name>
</gene>
<dbReference type="Proteomes" id="UP000886998">
    <property type="component" value="Unassembled WGS sequence"/>
</dbReference>
<proteinExistence type="predicted"/>
<sequence>MHRVHIGEGITEFIQMVSQAFVSDGQAEFRNRSTTWAITQVLDSIPPRLVRNTIVEVFLSTGFDRSEGSDTATGTELCELQQSHLQTQHLVPEGSRKKNFGENSFTFIRAIRQEEFIGKIRSHSGSE</sequence>
<protein>
    <submittedName>
        <fullName evidence="1">Uncharacterized protein</fullName>
    </submittedName>
</protein>
<evidence type="ECO:0000313" key="1">
    <source>
        <dbReference type="EMBL" id="GFY69204.1"/>
    </source>
</evidence>
<organism evidence="1 2">
    <name type="scientific">Trichonephila inaurata madagascariensis</name>
    <dbReference type="NCBI Taxonomy" id="2747483"/>
    <lineage>
        <taxon>Eukaryota</taxon>
        <taxon>Metazoa</taxon>
        <taxon>Ecdysozoa</taxon>
        <taxon>Arthropoda</taxon>
        <taxon>Chelicerata</taxon>
        <taxon>Arachnida</taxon>
        <taxon>Araneae</taxon>
        <taxon>Araneomorphae</taxon>
        <taxon>Entelegynae</taxon>
        <taxon>Araneoidea</taxon>
        <taxon>Nephilidae</taxon>
        <taxon>Trichonephila</taxon>
        <taxon>Trichonephila inaurata</taxon>
    </lineage>
</organism>
<comment type="caution">
    <text evidence="1">The sequence shown here is derived from an EMBL/GenBank/DDBJ whole genome shotgun (WGS) entry which is preliminary data.</text>
</comment>
<accession>A0A8X6YD28</accession>
<name>A0A8X6YD28_9ARAC</name>